<evidence type="ECO:0000313" key="1">
    <source>
        <dbReference type="EMBL" id="XPM65857.1"/>
    </source>
</evidence>
<proteinExistence type="predicted"/>
<dbReference type="EMBL" id="CP182909">
    <property type="protein sequence ID" value="XPM65857.1"/>
    <property type="molecule type" value="Genomic_DNA"/>
</dbReference>
<keyword evidence="2" id="KW-1185">Reference proteome</keyword>
<accession>A0ACD5GYK5</accession>
<protein>
    <submittedName>
        <fullName evidence="1">Uncharacterized protein</fullName>
    </submittedName>
</protein>
<sequence length="70" mass="7716">MYSTRCYIEANASPPPHPPPHSALSTQHSALFPPIPPSPHPLPHSALSTFHSALLYVYRSNRIATNSDNR</sequence>
<organism evidence="1 2">
    <name type="scientific">Desertifilum tharense IPPAS B-1220</name>
    <dbReference type="NCBI Taxonomy" id="1781255"/>
    <lineage>
        <taxon>Bacteria</taxon>
        <taxon>Bacillati</taxon>
        <taxon>Cyanobacteriota</taxon>
        <taxon>Cyanophyceae</taxon>
        <taxon>Desertifilales</taxon>
        <taxon>Desertifilaceae</taxon>
        <taxon>Desertifilum</taxon>
    </lineage>
</organism>
<gene>
    <name evidence="1" type="ORF">BH720_010235</name>
</gene>
<reference evidence="1 2" key="1">
    <citation type="journal article" date="2016" name="Genome Announc.">
        <title>Draft Genome Sequence of the Thermotolerant Cyanobacterium Desertifilum sp. IPPAS B-1220.</title>
        <authorList>
            <person name="Mironov K.S."/>
            <person name="Sinetova M.A."/>
            <person name="Bolatkhan K."/>
            <person name="Zayadan B.K."/>
            <person name="Ustinova V.V."/>
            <person name="Kupriyanova E.V."/>
            <person name="Skrypnik A.N."/>
            <person name="Gogoleva N.E."/>
            <person name="Gogolev Y.V."/>
            <person name="Los D.A."/>
        </authorList>
    </citation>
    <scope>NUCLEOTIDE SEQUENCE [LARGE SCALE GENOMIC DNA]</scope>
    <source>
        <strain evidence="1 2">IPPAS B-1220</strain>
    </source>
</reference>
<name>A0ACD5GYK5_9CYAN</name>
<evidence type="ECO:0000313" key="2">
    <source>
        <dbReference type="Proteomes" id="UP000095472"/>
    </source>
</evidence>
<dbReference type="Proteomes" id="UP000095472">
    <property type="component" value="Chromosome"/>
</dbReference>